<dbReference type="GO" id="GO:0016757">
    <property type="term" value="F:glycosyltransferase activity"/>
    <property type="evidence" value="ECO:0007669"/>
    <property type="project" value="InterPro"/>
</dbReference>
<sequence length="331" mass="38318">MIIHYFKPNGGHSIKNVFIPIIKRISQNNMVLEDEMPSSFAGIKDILKNGLFARRKQCTKEINHITGADHFLLLFLDGKRTVVTVHDIMHYFDLHGIKKFMWKLLYIYPLKRAAKVVFISEFAKEQTLKEVHLKDYCIIENPLLGGFKYTPKPFNHNKPVIMHIGTVDRKNLSRSIVALKGLNCHLRIIGEISEKNRKLLEENHIDFSNAVNITNDEVRKEYENCDIVNFPSTFEGFGMPIIEGQKVGRIVLTSNILPMKDVAADGAVLVDPFDVDSIRDGYMKIFNMSETERQELIDRGQKNCERFDAEEIAKKYMNVYKEIRQNNEERN</sequence>
<dbReference type="PANTHER" id="PTHR46401">
    <property type="entry name" value="GLYCOSYLTRANSFERASE WBBK-RELATED"/>
    <property type="match status" value="1"/>
</dbReference>
<organism evidence="3 4">
    <name type="scientific">Segatella hominis</name>
    <dbReference type="NCBI Taxonomy" id="2518605"/>
    <lineage>
        <taxon>Bacteria</taxon>
        <taxon>Pseudomonadati</taxon>
        <taxon>Bacteroidota</taxon>
        <taxon>Bacteroidia</taxon>
        <taxon>Bacteroidales</taxon>
        <taxon>Prevotellaceae</taxon>
        <taxon>Segatella</taxon>
    </lineage>
</organism>
<dbReference type="SUPFAM" id="SSF53756">
    <property type="entry name" value="UDP-Glycosyltransferase/glycogen phosphorylase"/>
    <property type="match status" value="1"/>
</dbReference>
<dbReference type="RefSeq" id="WP_134843783.1">
    <property type="nucleotide sequence ID" value="NZ_SGVY01000027.1"/>
</dbReference>
<evidence type="ECO:0000256" key="1">
    <source>
        <dbReference type="ARBA" id="ARBA00022679"/>
    </source>
</evidence>
<comment type="caution">
    <text evidence="3">The sequence shown here is derived from an EMBL/GenBank/DDBJ whole genome shotgun (WGS) entry which is preliminary data.</text>
</comment>
<proteinExistence type="predicted"/>
<dbReference type="EMBL" id="SGVY01000027">
    <property type="protein sequence ID" value="TFH79260.1"/>
    <property type="molecule type" value="Genomic_DNA"/>
</dbReference>
<feature type="domain" description="Glycosyl transferase family 1" evidence="2">
    <location>
        <begin position="153"/>
        <end position="302"/>
    </location>
</feature>
<accession>A0A4Y8VEW7</accession>
<gene>
    <name evidence="3" type="ORF">EXN75_10540</name>
</gene>
<evidence type="ECO:0000313" key="4">
    <source>
        <dbReference type="Proteomes" id="UP000297872"/>
    </source>
</evidence>
<evidence type="ECO:0000259" key="2">
    <source>
        <dbReference type="Pfam" id="PF00534"/>
    </source>
</evidence>
<keyword evidence="1 3" id="KW-0808">Transferase</keyword>
<name>A0A4Y8VEW7_9BACT</name>
<dbReference type="PANTHER" id="PTHR46401:SF2">
    <property type="entry name" value="GLYCOSYLTRANSFERASE WBBK-RELATED"/>
    <property type="match status" value="1"/>
</dbReference>
<evidence type="ECO:0000313" key="3">
    <source>
        <dbReference type="EMBL" id="TFH79260.1"/>
    </source>
</evidence>
<dbReference type="GeneID" id="302995717"/>
<dbReference type="AlphaFoldDB" id="A0A4Y8VEW7"/>
<dbReference type="Proteomes" id="UP000297872">
    <property type="component" value="Unassembled WGS sequence"/>
</dbReference>
<dbReference type="OrthoDB" id="9801609at2"/>
<keyword evidence="4" id="KW-1185">Reference proteome</keyword>
<dbReference type="InterPro" id="IPR001296">
    <property type="entry name" value="Glyco_trans_1"/>
</dbReference>
<reference evidence="3 4" key="1">
    <citation type="submission" date="2019-02" db="EMBL/GenBank/DDBJ databases">
        <title>Draft Genome Sequence of the Prevotella sp. BCRC 81118, Isolated from Human Feces.</title>
        <authorList>
            <person name="Huang C.-H."/>
        </authorList>
    </citation>
    <scope>NUCLEOTIDE SEQUENCE [LARGE SCALE GENOMIC DNA]</scope>
    <source>
        <strain evidence="3 4">BCRC 81118</strain>
    </source>
</reference>
<dbReference type="Gene3D" id="3.40.50.2000">
    <property type="entry name" value="Glycogen Phosphorylase B"/>
    <property type="match status" value="2"/>
</dbReference>
<protein>
    <submittedName>
        <fullName evidence="3">Glycosyltransferase</fullName>
    </submittedName>
</protein>
<dbReference type="Pfam" id="PF00534">
    <property type="entry name" value="Glycos_transf_1"/>
    <property type="match status" value="1"/>
</dbReference>